<dbReference type="Proteomes" id="UP000190890">
    <property type="component" value="Unassembled WGS sequence"/>
</dbReference>
<dbReference type="OrthoDB" id="1924711at2"/>
<evidence type="ECO:0000313" key="3">
    <source>
        <dbReference type="Proteomes" id="UP000190890"/>
    </source>
</evidence>
<gene>
    <name evidence="2" type="ORF">CLPUN_32350</name>
</gene>
<accession>A0A1S8TCU8</accession>
<keyword evidence="1" id="KW-0812">Transmembrane</keyword>
<protein>
    <submittedName>
        <fullName evidence="2">Uncharacterized protein</fullName>
    </submittedName>
</protein>
<feature type="transmembrane region" description="Helical" evidence="1">
    <location>
        <begin position="7"/>
        <end position="25"/>
    </location>
</feature>
<keyword evidence="3" id="KW-1185">Reference proteome</keyword>
<sequence>MNKSVRLIYCIFGSIILVLLSHPIPHDVINGIFFVGTELSVLTDFVSAIGVILTAIFAVMLIKENCTSKK</sequence>
<evidence type="ECO:0000313" key="2">
    <source>
        <dbReference type="EMBL" id="OOM75424.1"/>
    </source>
</evidence>
<dbReference type="AlphaFoldDB" id="A0A1S8TCU8"/>
<keyword evidence="1" id="KW-1133">Transmembrane helix</keyword>
<comment type="caution">
    <text evidence="2">The sequence shown here is derived from an EMBL/GenBank/DDBJ whole genome shotgun (WGS) entry which is preliminary data.</text>
</comment>
<keyword evidence="1" id="KW-0472">Membrane</keyword>
<feature type="transmembrane region" description="Helical" evidence="1">
    <location>
        <begin position="45"/>
        <end position="62"/>
    </location>
</feature>
<dbReference type="EMBL" id="LZZM01000185">
    <property type="protein sequence ID" value="OOM75424.1"/>
    <property type="molecule type" value="Genomic_DNA"/>
</dbReference>
<dbReference type="RefSeq" id="WP_077848291.1">
    <property type="nucleotide sequence ID" value="NZ_LZZM01000185.1"/>
</dbReference>
<name>A0A1S8TCU8_9CLOT</name>
<proteinExistence type="predicted"/>
<reference evidence="2 3" key="1">
    <citation type="submission" date="2016-05" db="EMBL/GenBank/DDBJ databases">
        <title>Microbial solvent formation.</title>
        <authorList>
            <person name="Poehlein A."/>
            <person name="Montoya Solano J.D."/>
            <person name="Flitsch S."/>
            <person name="Krabben P."/>
            <person name="Duerre P."/>
            <person name="Daniel R."/>
        </authorList>
    </citation>
    <scope>NUCLEOTIDE SEQUENCE [LARGE SCALE GENOMIC DNA]</scope>
    <source>
        <strain evidence="2 3">DSM 2619</strain>
    </source>
</reference>
<organism evidence="2 3">
    <name type="scientific">Clostridium puniceum</name>
    <dbReference type="NCBI Taxonomy" id="29367"/>
    <lineage>
        <taxon>Bacteria</taxon>
        <taxon>Bacillati</taxon>
        <taxon>Bacillota</taxon>
        <taxon>Clostridia</taxon>
        <taxon>Eubacteriales</taxon>
        <taxon>Clostridiaceae</taxon>
        <taxon>Clostridium</taxon>
    </lineage>
</organism>
<evidence type="ECO:0000256" key="1">
    <source>
        <dbReference type="SAM" id="Phobius"/>
    </source>
</evidence>